<name>X5A0N6_9BACL</name>
<accession>X5A0N6</accession>
<keyword evidence="3" id="KW-1185">Reference proteome</keyword>
<dbReference type="Proteomes" id="UP000019772">
    <property type="component" value="Chromosome"/>
</dbReference>
<keyword evidence="2" id="KW-0449">Lipoprotein</keyword>
<feature type="domain" description="DM13" evidence="1">
    <location>
        <begin position="1"/>
        <end position="85"/>
    </location>
</feature>
<reference evidence="2 3" key="1">
    <citation type="journal article" date="2014" name="PLoS Genet.">
        <title>Comparative Genomic Analysis of N2-Fixing and Non-N2-Fixing Paenibacillus spp.: Organization, Evolution and Expression of the Nitrogen Fixation Genes.</title>
        <authorList>
            <person name="Xie J.B."/>
            <person name="Du Z."/>
            <person name="Bai L."/>
            <person name="Tian C."/>
            <person name="Zhang Y."/>
            <person name="Xie J.Y."/>
            <person name="Wang T."/>
            <person name="Liu X."/>
            <person name="Chen X."/>
            <person name="Cheng Q."/>
            <person name="Chen S."/>
            <person name="Li J."/>
        </authorList>
    </citation>
    <scope>NUCLEOTIDE SEQUENCE [LARGE SCALE GENOMIC DNA]</scope>
    <source>
        <strain evidence="2 3">T27</strain>
    </source>
</reference>
<dbReference type="EMBL" id="CP004078">
    <property type="protein sequence ID" value="AHV97958.1"/>
    <property type="molecule type" value="Genomic_DNA"/>
</dbReference>
<dbReference type="InterPro" id="IPR019545">
    <property type="entry name" value="DM13_domain"/>
</dbReference>
<dbReference type="HOGENOM" id="CLU_2720388_0_0_9"/>
<dbReference type="STRING" id="1268072.PSAB_15255"/>
<gene>
    <name evidence="2" type="ORF">PSAB_15255</name>
</gene>
<proteinExistence type="predicted"/>
<sequence length="85" mass="9300">MKVTGSAIIEDGQLMLTGFSTSEGPDLHVYLAKGMEVSKGIEISKIDLKKMEQTFDVSKADIADYDTILIYCQKAHVIFGAAMLQ</sequence>
<organism evidence="2 3">
    <name type="scientific">Paenibacillus sabinae T27</name>
    <dbReference type="NCBI Taxonomy" id="1268072"/>
    <lineage>
        <taxon>Bacteria</taxon>
        <taxon>Bacillati</taxon>
        <taxon>Bacillota</taxon>
        <taxon>Bacilli</taxon>
        <taxon>Bacillales</taxon>
        <taxon>Paenibacillaceae</taxon>
        <taxon>Paenibacillus</taxon>
    </lineage>
</organism>
<protein>
    <submittedName>
        <fullName evidence="2">Lipoprotein</fullName>
    </submittedName>
</protein>
<evidence type="ECO:0000313" key="2">
    <source>
        <dbReference type="EMBL" id="AHV97958.1"/>
    </source>
</evidence>
<dbReference type="Pfam" id="PF10517">
    <property type="entry name" value="DM13"/>
    <property type="match status" value="1"/>
</dbReference>
<dbReference type="eggNOG" id="ENOG5032DKI">
    <property type="taxonomic scope" value="Bacteria"/>
</dbReference>
<evidence type="ECO:0000259" key="1">
    <source>
        <dbReference type="PROSITE" id="PS51549"/>
    </source>
</evidence>
<evidence type="ECO:0000313" key="3">
    <source>
        <dbReference type="Proteomes" id="UP000019772"/>
    </source>
</evidence>
<dbReference type="AlphaFoldDB" id="X5A0N6"/>
<dbReference type="PATRIC" id="fig|1268072.3.peg.3151"/>
<dbReference type="KEGG" id="psab:PSAB_15255"/>
<dbReference type="PROSITE" id="PS51549">
    <property type="entry name" value="DM13"/>
    <property type="match status" value="1"/>
</dbReference>